<gene>
    <name evidence="1" type="ORF">TEGL_25850</name>
</gene>
<reference evidence="1 2" key="1">
    <citation type="journal article" date="2023" name="PLoS ONE">
        <title>Genome-based metabolic and phylogenomic analysis of three Terrisporobacter species.</title>
        <authorList>
            <person name="Boer T."/>
            <person name="Bengelsdorf F.R."/>
            <person name="Bomeke M."/>
            <person name="Daniel R."/>
            <person name="Poehlein A."/>
        </authorList>
    </citation>
    <scope>NUCLEOTIDE SEQUENCE [LARGE SCALE GENOMIC DNA]</scope>
    <source>
        <strain evidence="1 2">DSM 1288</strain>
    </source>
</reference>
<organism evidence="1 2">
    <name type="scientific">Terrisporobacter glycolicus ATCC 14880 = DSM 1288</name>
    <dbReference type="NCBI Taxonomy" id="1121315"/>
    <lineage>
        <taxon>Bacteria</taxon>
        <taxon>Bacillati</taxon>
        <taxon>Bacillota</taxon>
        <taxon>Clostridia</taxon>
        <taxon>Peptostreptococcales</taxon>
        <taxon>Peptostreptococcaceae</taxon>
        <taxon>Terrisporobacter</taxon>
    </lineage>
</organism>
<dbReference type="Proteomes" id="UP001348492">
    <property type="component" value="Chromosome"/>
</dbReference>
<sequence>MKKFKIEVCEKIELNHTYEIELPNDIYEDGVWDNIDMLDHGKDDIKIIIENFGGSIIKFIEDGSGEVELEVTDVEEV</sequence>
<dbReference type="RefSeq" id="WP_018592582.1">
    <property type="nucleotide sequence ID" value="NZ_CP117523.1"/>
</dbReference>
<evidence type="ECO:0000313" key="1">
    <source>
        <dbReference type="EMBL" id="WWD84162.1"/>
    </source>
</evidence>
<name>A0ABZ2EWU3_9FIRM</name>
<accession>A0ABZ2EWU3</accession>
<dbReference type="EMBL" id="CP117523">
    <property type="protein sequence ID" value="WWD84162.1"/>
    <property type="molecule type" value="Genomic_DNA"/>
</dbReference>
<keyword evidence="2" id="KW-1185">Reference proteome</keyword>
<proteinExistence type="predicted"/>
<evidence type="ECO:0000313" key="2">
    <source>
        <dbReference type="Proteomes" id="UP001348492"/>
    </source>
</evidence>
<protein>
    <submittedName>
        <fullName evidence="1">Uncharacterized protein</fullName>
    </submittedName>
</protein>